<accession>A0A0D7CN86</accession>
<proteinExistence type="predicted"/>
<comment type="caution">
    <text evidence="1">The sequence shown here is derived from an EMBL/GenBank/DDBJ whole genome shotgun (WGS) entry which is preliminary data.</text>
</comment>
<keyword evidence="2" id="KW-1185">Reference proteome</keyword>
<organism evidence="1 2">
    <name type="scientific">Streptomyces natalensis ATCC 27448</name>
    <dbReference type="NCBI Taxonomy" id="1240678"/>
    <lineage>
        <taxon>Bacteria</taxon>
        <taxon>Bacillati</taxon>
        <taxon>Actinomycetota</taxon>
        <taxon>Actinomycetes</taxon>
        <taxon>Kitasatosporales</taxon>
        <taxon>Streptomycetaceae</taxon>
        <taxon>Streptomyces</taxon>
    </lineage>
</organism>
<name>A0A0D7CN86_9ACTN</name>
<dbReference type="AlphaFoldDB" id="A0A0D7CN86"/>
<sequence>MSVLPIGTPLWVAQAARPDGTRRALAGDGTVVSHVPCDACWQRYAAADLRRMSPAAYAAVAAACDRPAGFVATVHGWPVTVTASDDTVLAVPITSDERSAA</sequence>
<reference evidence="1 2" key="1">
    <citation type="submission" date="2014-09" db="EMBL/GenBank/DDBJ databases">
        <title>Draft genome sequence of Streptomyces natalensis ATCC 27448, producer of the antifungal pimaricin.</title>
        <authorList>
            <person name="Mendes M.V."/>
            <person name="Beites T."/>
            <person name="Pires S."/>
            <person name="Santos C.L."/>
            <person name="Moradas-Ferreira P."/>
        </authorList>
    </citation>
    <scope>NUCLEOTIDE SEQUENCE [LARGE SCALE GENOMIC DNA]</scope>
    <source>
        <strain evidence="1 2">ATCC 27448</strain>
    </source>
</reference>
<dbReference type="EMBL" id="JRKI01000026">
    <property type="protein sequence ID" value="KIZ16887.1"/>
    <property type="molecule type" value="Genomic_DNA"/>
</dbReference>
<dbReference type="PATRIC" id="fig|1240678.4.peg.3805"/>
<evidence type="ECO:0000313" key="1">
    <source>
        <dbReference type="EMBL" id="KIZ16887.1"/>
    </source>
</evidence>
<gene>
    <name evidence="1" type="ORF">SNA_18070</name>
</gene>
<dbReference type="Proteomes" id="UP000032458">
    <property type="component" value="Unassembled WGS sequence"/>
</dbReference>
<protein>
    <submittedName>
        <fullName evidence="1">Uncharacterized protein</fullName>
    </submittedName>
</protein>
<dbReference type="RefSeq" id="WP_044365709.1">
    <property type="nucleotide sequence ID" value="NZ_JRKI01000026.1"/>
</dbReference>
<evidence type="ECO:0000313" key="2">
    <source>
        <dbReference type="Proteomes" id="UP000032458"/>
    </source>
</evidence>